<evidence type="ECO:0000313" key="1">
    <source>
        <dbReference type="EMBL" id="RSM65095.1"/>
    </source>
</evidence>
<proteinExistence type="predicted"/>
<name>A0A428YBX1_KIBAR</name>
<accession>A0A428YBX1</accession>
<comment type="caution">
    <text evidence="1">The sequence shown here is derived from an EMBL/GenBank/DDBJ whole genome shotgun (WGS) entry which is preliminary data.</text>
</comment>
<protein>
    <submittedName>
        <fullName evidence="1">Uncharacterized protein</fullName>
    </submittedName>
</protein>
<organism evidence="1 2">
    <name type="scientific">Kibdelosporangium aridum</name>
    <dbReference type="NCBI Taxonomy" id="2030"/>
    <lineage>
        <taxon>Bacteria</taxon>
        <taxon>Bacillati</taxon>
        <taxon>Actinomycetota</taxon>
        <taxon>Actinomycetes</taxon>
        <taxon>Pseudonocardiales</taxon>
        <taxon>Pseudonocardiaceae</taxon>
        <taxon>Kibdelosporangium</taxon>
    </lineage>
</organism>
<gene>
    <name evidence="1" type="ORF">DMH04_50010</name>
</gene>
<reference evidence="1 2" key="1">
    <citation type="submission" date="2018-05" db="EMBL/GenBank/DDBJ databases">
        <title>Evolution of GPA BGCs.</title>
        <authorList>
            <person name="Waglechner N."/>
            <person name="Wright G.D."/>
        </authorList>
    </citation>
    <scope>NUCLEOTIDE SEQUENCE [LARGE SCALE GENOMIC DNA]</scope>
    <source>
        <strain evidence="1 2">A82846</strain>
    </source>
</reference>
<evidence type="ECO:0000313" key="2">
    <source>
        <dbReference type="Proteomes" id="UP000287547"/>
    </source>
</evidence>
<sequence length="113" mass="12074">MTMIQRITRRGFGGAGGSRGAKGMHIAADCLHTAGPASGLEFGLQLDGVMAARVPALVDIRFELVQRAGPVDRLGQQFVHSGRAGEAADRAVDLHRRVAWDGHFQRSALVTLE</sequence>
<dbReference type="AlphaFoldDB" id="A0A428YBX1"/>
<dbReference type="EMBL" id="QHKI01000089">
    <property type="protein sequence ID" value="RSM65095.1"/>
    <property type="molecule type" value="Genomic_DNA"/>
</dbReference>
<dbReference type="Proteomes" id="UP000287547">
    <property type="component" value="Unassembled WGS sequence"/>
</dbReference>